<evidence type="ECO:0000256" key="4">
    <source>
        <dbReference type="ARBA" id="ARBA00022692"/>
    </source>
</evidence>
<dbReference type="InterPro" id="IPR006153">
    <property type="entry name" value="Cation/H_exchanger_TM"/>
</dbReference>
<protein>
    <submittedName>
        <fullName evidence="10">Kef-type K+ transport system membrane component KefB</fullName>
    </submittedName>
</protein>
<evidence type="ECO:0000256" key="7">
    <source>
        <dbReference type="ARBA" id="ARBA00023136"/>
    </source>
</evidence>
<keyword evidence="11" id="KW-1185">Reference proteome</keyword>
<evidence type="ECO:0000259" key="9">
    <source>
        <dbReference type="Pfam" id="PF00999"/>
    </source>
</evidence>
<dbReference type="InterPro" id="IPR038770">
    <property type="entry name" value="Na+/solute_symporter_sf"/>
</dbReference>
<feature type="transmembrane region" description="Helical" evidence="8">
    <location>
        <begin position="311"/>
        <end position="333"/>
    </location>
</feature>
<dbReference type="Pfam" id="PF00999">
    <property type="entry name" value="Na_H_Exchanger"/>
    <property type="match status" value="1"/>
</dbReference>
<accession>A0A4R2IGK0</accession>
<feature type="transmembrane region" description="Helical" evidence="8">
    <location>
        <begin position="286"/>
        <end position="305"/>
    </location>
</feature>
<feature type="transmembrane region" description="Helical" evidence="8">
    <location>
        <begin position="61"/>
        <end position="82"/>
    </location>
</feature>
<evidence type="ECO:0000256" key="8">
    <source>
        <dbReference type="SAM" id="Phobius"/>
    </source>
</evidence>
<feature type="transmembrane region" description="Helical" evidence="8">
    <location>
        <begin position="168"/>
        <end position="189"/>
    </location>
</feature>
<feature type="domain" description="Cation/H+ exchanger transmembrane" evidence="9">
    <location>
        <begin position="14"/>
        <end position="397"/>
    </location>
</feature>
<name>A0A4R2IGK0_9GAMM</name>
<dbReference type="Gene3D" id="1.20.1530.20">
    <property type="match status" value="1"/>
</dbReference>
<feature type="transmembrane region" description="Helical" evidence="8">
    <location>
        <begin position="196"/>
        <end position="215"/>
    </location>
</feature>
<evidence type="ECO:0000313" key="10">
    <source>
        <dbReference type="EMBL" id="TCO43346.1"/>
    </source>
</evidence>
<sequence>MPHLLLQLSVILATARVLALLLRRLGQPAVIGEMIAGFVLGPVVFGAVAPEWHAALFPKGGLAALHGLGQLGPVLFMFIVGAELRAADGARARLVAAAWVGIPAVLLPAVLGLAIAPVLHRDYAPAGVGAWPFAAFLAAALAITAFPVMARILKDRGLTRSPIGQLSLAATAFADVLVWILLAFVVASIAAHGASAFVRTIGGLALACTVAFGVLRPLLARLLARHAHDGRPGGAVLGTLLVGTCATAAASEWLGLHAVFGAFLFGACLPRDDRLLDTLVERLEHVAVLMLMPVFFALAGLSTTVDAFTGAGAWALLLILAAAVLGKIVGAGAGARIAGLDARSSLAVGSLMNARGMMELVVLEVGRAAGVIGAGLFTLLMTMTIVTTLMAAPMLAACLRRADARAQAAATRE</sequence>
<evidence type="ECO:0000256" key="6">
    <source>
        <dbReference type="ARBA" id="ARBA00023065"/>
    </source>
</evidence>
<organism evidence="10 11">
    <name type="scientific">Dokdonella fugitiva</name>
    <dbReference type="NCBI Taxonomy" id="328517"/>
    <lineage>
        <taxon>Bacteria</taxon>
        <taxon>Pseudomonadati</taxon>
        <taxon>Pseudomonadota</taxon>
        <taxon>Gammaproteobacteria</taxon>
        <taxon>Lysobacterales</taxon>
        <taxon>Rhodanobacteraceae</taxon>
        <taxon>Dokdonella</taxon>
    </lineage>
</organism>
<feature type="transmembrane region" description="Helical" evidence="8">
    <location>
        <begin position="94"/>
        <end position="116"/>
    </location>
</feature>
<dbReference type="InterPro" id="IPR050794">
    <property type="entry name" value="CPA2_transporter"/>
</dbReference>
<feature type="transmembrane region" description="Helical" evidence="8">
    <location>
        <begin position="128"/>
        <end position="148"/>
    </location>
</feature>
<keyword evidence="2" id="KW-0813">Transport</keyword>
<dbReference type="OrthoDB" id="9793589at2"/>
<feature type="transmembrane region" description="Helical" evidence="8">
    <location>
        <begin position="369"/>
        <end position="392"/>
    </location>
</feature>
<evidence type="ECO:0000256" key="5">
    <source>
        <dbReference type="ARBA" id="ARBA00022989"/>
    </source>
</evidence>
<dbReference type="GO" id="GO:0016020">
    <property type="term" value="C:membrane"/>
    <property type="evidence" value="ECO:0007669"/>
    <property type="project" value="UniProtKB-SubCell"/>
</dbReference>
<comment type="subcellular location">
    <subcellularLocation>
        <location evidence="1">Membrane</location>
        <topology evidence="1">Multi-pass membrane protein</topology>
    </subcellularLocation>
</comment>
<dbReference type="PANTHER" id="PTHR32468:SF0">
    <property type="entry name" value="K(+)_H(+) ANTIPORTER 1"/>
    <property type="match status" value="1"/>
</dbReference>
<reference evidence="10 11" key="1">
    <citation type="journal article" date="2015" name="Stand. Genomic Sci.">
        <title>Genomic Encyclopedia of Bacterial and Archaeal Type Strains, Phase III: the genomes of soil and plant-associated and newly described type strains.</title>
        <authorList>
            <person name="Whitman W.B."/>
            <person name="Woyke T."/>
            <person name="Klenk H.P."/>
            <person name="Zhou Y."/>
            <person name="Lilburn T.G."/>
            <person name="Beck B.J."/>
            <person name="De Vos P."/>
            <person name="Vandamme P."/>
            <person name="Eisen J.A."/>
            <person name="Garrity G."/>
            <person name="Hugenholtz P."/>
            <person name="Kyrpides N.C."/>
        </authorList>
    </citation>
    <scope>NUCLEOTIDE SEQUENCE [LARGE SCALE GENOMIC DNA]</scope>
    <source>
        <strain evidence="10 11">A3</strain>
    </source>
</reference>
<evidence type="ECO:0000313" key="11">
    <source>
        <dbReference type="Proteomes" id="UP000294862"/>
    </source>
</evidence>
<dbReference type="GO" id="GO:1902600">
    <property type="term" value="P:proton transmembrane transport"/>
    <property type="evidence" value="ECO:0007669"/>
    <property type="project" value="InterPro"/>
</dbReference>
<dbReference type="PANTHER" id="PTHR32468">
    <property type="entry name" value="CATION/H + ANTIPORTER"/>
    <property type="match status" value="1"/>
</dbReference>
<evidence type="ECO:0000256" key="1">
    <source>
        <dbReference type="ARBA" id="ARBA00004141"/>
    </source>
</evidence>
<dbReference type="AlphaFoldDB" id="A0A4R2IGK0"/>
<dbReference type="RefSeq" id="WP_131993650.1">
    <property type="nucleotide sequence ID" value="NZ_SLWQ01000001.1"/>
</dbReference>
<evidence type="ECO:0000256" key="3">
    <source>
        <dbReference type="ARBA" id="ARBA00022449"/>
    </source>
</evidence>
<feature type="transmembrane region" description="Helical" evidence="8">
    <location>
        <begin position="235"/>
        <end position="265"/>
    </location>
</feature>
<keyword evidence="7 8" id="KW-0472">Membrane</keyword>
<comment type="caution">
    <text evidence="10">The sequence shown here is derived from an EMBL/GenBank/DDBJ whole genome shotgun (WGS) entry which is preliminary data.</text>
</comment>
<keyword evidence="6" id="KW-0406">Ion transport</keyword>
<feature type="transmembrane region" description="Helical" evidence="8">
    <location>
        <begin position="29"/>
        <end position="49"/>
    </location>
</feature>
<keyword evidence="3" id="KW-0050">Antiport</keyword>
<evidence type="ECO:0000256" key="2">
    <source>
        <dbReference type="ARBA" id="ARBA00022448"/>
    </source>
</evidence>
<keyword evidence="4 8" id="KW-0812">Transmembrane</keyword>
<dbReference type="Proteomes" id="UP000294862">
    <property type="component" value="Unassembled WGS sequence"/>
</dbReference>
<dbReference type="GO" id="GO:0015297">
    <property type="term" value="F:antiporter activity"/>
    <property type="evidence" value="ECO:0007669"/>
    <property type="project" value="UniProtKB-KW"/>
</dbReference>
<gene>
    <name evidence="10" type="ORF">EV148_101770</name>
</gene>
<dbReference type="EMBL" id="SLWQ01000001">
    <property type="protein sequence ID" value="TCO43346.1"/>
    <property type="molecule type" value="Genomic_DNA"/>
</dbReference>
<keyword evidence="5 8" id="KW-1133">Transmembrane helix</keyword>
<proteinExistence type="predicted"/>